<proteinExistence type="predicted"/>
<dbReference type="AlphaFoldDB" id="F5R8A6"/>
<dbReference type="EMBL" id="AFHG01000029">
    <property type="protein sequence ID" value="EGK73364.1"/>
    <property type="molecule type" value="Genomic_DNA"/>
</dbReference>
<gene>
    <name evidence="1" type="ORF">METUNv1_00542</name>
</gene>
<protein>
    <recommendedName>
        <fullName evidence="3">Phage tail protein</fullName>
    </recommendedName>
</protein>
<organism evidence="1 2">
    <name type="scientific">Methyloversatilis universalis (strain ATCC BAA-1314 / DSM 25237 / JCM 13912 / CCUG 52030 / FAM5)</name>
    <dbReference type="NCBI Taxonomy" id="1000565"/>
    <lineage>
        <taxon>Bacteria</taxon>
        <taxon>Pseudomonadati</taxon>
        <taxon>Pseudomonadota</taxon>
        <taxon>Betaproteobacteria</taxon>
        <taxon>Nitrosomonadales</taxon>
        <taxon>Sterolibacteriaceae</taxon>
        <taxon>Methyloversatilis</taxon>
    </lineage>
</organism>
<dbReference type="OrthoDB" id="6538688at2"/>
<reference evidence="1 2" key="1">
    <citation type="journal article" date="2011" name="J. Bacteriol.">
        <title>Genome sequence of Methyloversatilis universalis FAM5T, a methylotrophic representative of the order Rhodocyclales.</title>
        <authorList>
            <person name="Kittichotirat W."/>
            <person name="Good N.M."/>
            <person name="Hall R."/>
            <person name="Bringel F."/>
            <person name="Lajus A."/>
            <person name="Medigue C."/>
            <person name="Smalley N.E."/>
            <person name="Beck D."/>
            <person name="Bumgarner R."/>
            <person name="Vuilleumier S."/>
            <person name="Kalyuzhnaya M.G."/>
        </authorList>
    </citation>
    <scope>NUCLEOTIDE SEQUENCE [LARGE SCALE GENOMIC DNA]</scope>
    <source>
        <strain evidence="2">ATCC BAA-1314 / JCM 13912 / FAM5</strain>
    </source>
</reference>
<dbReference type="Pfam" id="PF08813">
    <property type="entry name" value="Phage_tail_3"/>
    <property type="match status" value="1"/>
</dbReference>
<sequence>MSYSTGAGSVVQIATALATAKNITAISNAAEAVATFEASHGLTPGDWIKVSSGWGSLDGRVVRVKAVSTNDVTLEGVNTADTTLYPAGSGLGSAQKITTWTEIQHVKADSFQTTGGEQQFTDASPLSSYTDRQIPTTRTAYNIGFDVMDTSAGLTSARSAGATSTAFRISKGSNVTAGAGIFSVSEIPSISGREVTTFGVSIALQATPITYFS</sequence>
<evidence type="ECO:0000313" key="2">
    <source>
        <dbReference type="Proteomes" id="UP000005019"/>
    </source>
</evidence>
<dbReference type="Proteomes" id="UP000005019">
    <property type="component" value="Unassembled WGS sequence"/>
</dbReference>
<dbReference type="STRING" id="1000565.METUNv1_00542"/>
<keyword evidence="2" id="KW-1185">Reference proteome</keyword>
<comment type="caution">
    <text evidence="1">The sequence shown here is derived from an EMBL/GenBank/DDBJ whole genome shotgun (WGS) entry which is preliminary data.</text>
</comment>
<dbReference type="RefSeq" id="WP_008058566.1">
    <property type="nucleotide sequence ID" value="NZ_AFHG01000029.1"/>
</dbReference>
<evidence type="ECO:0008006" key="3">
    <source>
        <dbReference type="Google" id="ProtNLM"/>
    </source>
</evidence>
<dbReference type="InterPro" id="IPR014918">
    <property type="entry name" value="Phage_tail_3"/>
</dbReference>
<evidence type="ECO:0000313" key="1">
    <source>
        <dbReference type="EMBL" id="EGK73364.1"/>
    </source>
</evidence>
<dbReference type="eggNOG" id="COG5492">
    <property type="taxonomic scope" value="Bacteria"/>
</dbReference>
<accession>F5R8A6</accession>
<name>F5R8A6_METUF</name>